<dbReference type="RefSeq" id="WP_183970865.1">
    <property type="nucleotide sequence ID" value="NZ_JACIBY010000001.1"/>
</dbReference>
<sequence length="240" mass="25420">MKTIFRSQLMLAMLASALVVVACSFSSKQDDSRSSRTYDLKGFDRLSLGSAFEISVTKGNYSVKVEGRKQDIDDLEAGVSAGKLRIRYKDSLGWGRNRKRVTVTVSMPTLKGLDLSGATTSRVSGFNDLGTLDLDISGASKSDIQVKAQKIIMDASGASSITLTGNANRIEGEVSGATSIRAYDFPVKEAFLDVSGASNVRVSVNGKMEVEASGASSVRYRGTASVRSNTSGASSVKSES</sequence>
<proteinExistence type="predicted"/>
<dbReference type="AlphaFoldDB" id="A0A7W5ZHX0"/>
<feature type="domain" description="Putative auto-transporter adhesin head GIN" evidence="3">
    <location>
        <begin position="43"/>
        <end position="223"/>
    </location>
</feature>
<accession>A0A7W5ZHX0</accession>
<keyword evidence="2" id="KW-0732">Signal</keyword>
<evidence type="ECO:0000256" key="2">
    <source>
        <dbReference type="SAM" id="SignalP"/>
    </source>
</evidence>
<feature type="region of interest" description="Disordered" evidence="1">
    <location>
        <begin position="219"/>
        <end position="240"/>
    </location>
</feature>
<dbReference type="Gene3D" id="2.160.20.120">
    <property type="match status" value="1"/>
</dbReference>
<feature type="signal peptide" evidence="2">
    <location>
        <begin position="1"/>
        <end position="22"/>
    </location>
</feature>
<evidence type="ECO:0000313" key="5">
    <source>
        <dbReference type="Proteomes" id="UP000541352"/>
    </source>
</evidence>
<dbReference type="InterPro" id="IPR021255">
    <property type="entry name" value="DUF2807"/>
</dbReference>
<protein>
    <recommendedName>
        <fullName evidence="3">Putative auto-transporter adhesin head GIN domain-containing protein</fullName>
    </recommendedName>
</protein>
<dbReference type="PROSITE" id="PS51257">
    <property type="entry name" value="PROKAR_LIPOPROTEIN"/>
    <property type="match status" value="1"/>
</dbReference>
<gene>
    <name evidence="4" type="ORF">FHS57_000048</name>
</gene>
<feature type="chain" id="PRO_5031394641" description="Putative auto-transporter adhesin head GIN domain-containing protein" evidence="2">
    <location>
        <begin position="23"/>
        <end position="240"/>
    </location>
</feature>
<evidence type="ECO:0000259" key="3">
    <source>
        <dbReference type="Pfam" id="PF10988"/>
    </source>
</evidence>
<organism evidence="4 5">
    <name type="scientific">Runella defluvii</name>
    <dbReference type="NCBI Taxonomy" id="370973"/>
    <lineage>
        <taxon>Bacteria</taxon>
        <taxon>Pseudomonadati</taxon>
        <taxon>Bacteroidota</taxon>
        <taxon>Cytophagia</taxon>
        <taxon>Cytophagales</taxon>
        <taxon>Spirosomataceae</taxon>
        <taxon>Runella</taxon>
    </lineage>
</organism>
<name>A0A7W5ZHX0_9BACT</name>
<evidence type="ECO:0000313" key="4">
    <source>
        <dbReference type="EMBL" id="MBB3836066.1"/>
    </source>
</evidence>
<evidence type="ECO:0000256" key="1">
    <source>
        <dbReference type="SAM" id="MobiDB-lite"/>
    </source>
</evidence>
<comment type="caution">
    <text evidence="4">The sequence shown here is derived from an EMBL/GenBank/DDBJ whole genome shotgun (WGS) entry which is preliminary data.</text>
</comment>
<dbReference type="EMBL" id="JACIBY010000001">
    <property type="protein sequence ID" value="MBB3836066.1"/>
    <property type="molecule type" value="Genomic_DNA"/>
</dbReference>
<dbReference type="Pfam" id="PF10988">
    <property type="entry name" value="DUF2807"/>
    <property type="match status" value="1"/>
</dbReference>
<feature type="compositionally biased region" description="Polar residues" evidence="1">
    <location>
        <begin position="225"/>
        <end position="240"/>
    </location>
</feature>
<keyword evidence="5" id="KW-1185">Reference proteome</keyword>
<reference evidence="4 5" key="1">
    <citation type="submission" date="2020-08" db="EMBL/GenBank/DDBJ databases">
        <title>Genomic Encyclopedia of Type Strains, Phase IV (KMG-IV): sequencing the most valuable type-strain genomes for metagenomic binning, comparative biology and taxonomic classification.</title>
        <authorList>
            <person name="Goeker M."/>
        </authorList>
    </citation>
    <scope>NUCLEOTIDE SEQUENCE [LARGE SCALE GENOMIC DNA]</scope>
    <source>
        <strain evidence="4 5">DSM 17976</strain>
    </source>
</reference>
<dbReference type="Proteomes" id="UP000541352">
    <property type="component" value="Unassembled WGS sequence"/>
</dbReference>